<dbReference type="EMBL" id="JBHLTM010000067">
    <property type="protein sequence ID" value="MFC0686422.1"/>
    <property type="molecule type" value="Genomic_DNA"/>
</dbReference>
<sequence>MAQEPTPNEITAIGYGPRYVAASDDVLGSEGGHVNDKLDKGGETNNGISLRFLASEGTFDDDGDGKLDFDLDMDGDIDGADIRLLTRGDARYLFYRCFWKPLDCESFARPIGEMLFDQGVNAGRTAAKKLLQRAVNTCLMEAKAKMGSKTAPDLLKVDGGLGEKSRAAIIWVLQYPPQGMQAIILAYRAAVRERYRNIVARYPSQQRFLRGWLARAERLGKL</sequence>
<dbReference type="Gene3D" id="1.20.141.10">
    <property type="entry name" value="Chitosanase, subunit A, domain 1"/>
    <property type="match status" value="1"/>
</dbReference>
<evidence type="ECO:0000259" key="1">
    <source>
        <dbReference type="Pfam" id="PF05838"/>
    </source>
</evidence>
<evidence type="ECO:0000313" key="3">
    <source>
        <dbReference type="EMBL" id="MFC0686422.1"/>
    </source>
</evidence>
<dbReference type="InterPro" id="IPR018537">
    <property type="entry name" value="Peptidoglycan-bd_3"/>
</dbReference>
<dbReference type="Pfam" id="PF09374">
    <property type="entry name" value="PG_binding_3"/>
    <property type="match status" value="1"/>
</dbReference>
<name>A0ABV6SAZ1_9SPHN</name>
<evidence type="ECO:0000259" key="2">
    <source>
        <dbReference type="Pfam" id="PF09374"/>
    </source>
</evidence>
<dbReference type="InterPro" id="IPR008565">
    <property type="entry name" value="TtsA-like_GH18_dom"/>
</dbReference>
<keyword evidence="3" id="KW-0378">Hydrolase</keyword>
<gene>
    <name evidence="3" type="ORF">ACFFF8_17695</name>
</gene>
<evidence type="ECO:0000313" key="4">
    <source>
        <dbReference type="Proteomes" id="UP001589858"/>
    </source>
</evidence>
<dbReference type="Pfam" id="PF05838">
    <property type="entry name" value="Glyco_hydro_108"/>
    <property type="match status" value="1"/>
</dbReference>
<protein>
    <submittedName>
        <fullName evidence="3">Glycoside hydrolase family 108 protein</fullName>
    </submittedName>
</protein>
<feature type="domain" description="Peptidoglycan binding" evidence="2">
    <location>
        <begin position="129"/>
        <end position="217"/>
    </location>
</feature>
<comment type="caution">
    <text evidence="3">The sequence shown here is derived from an EMBL/GenBank/DDBJ whole genome shotgun (WGS) entry which is preliminary data.</text>
</comment>
<dbReference type="GO" id="GO:0016787">
    <property type="term" value="F:hydrolase activity"/>
    <property type="evidence" value="ECO:0007669"/>
    <property type="project" value="UniProtKB-KW"/>
</dbReference>
<dbReference type="PROSITE" id="PS00018">
    <property type="entry name" value="EF_HAND_1"/>
    <property type="match status" value="1"/>
</dbReference>
<dbReference type="InterPro" id="IPR023346">
    <property type="entry name" value="Lysozyme-like_dom_sf"/>
</dbReference>
<dbReference type="SUPFAM" id="SSF53955">
    <property type="entry name" value="Lysozyme-like"/>
    <property type="match status" value="1"/>
</dbReference>
<dbReference type="RefSeq" id="WP_267223888.1">
    <property type="nucleotide sequence ID" value="NZ_JAPCWC010000028.1"/>
</dbReference>
<proteinExistence type="predicted"/>
<dbReference type="Proteomes" id="UP001589858">
    <property type="component" value="Unassembled WGS sequence"/>
</dbReference>
<reference evidence="3 4" key="1">
    <citation type="submission" date="2024-09" db="EMBL/GenBank/DDBJ databases">
        <authorList>
            <person name="Sun Q."/>
            <person name="Mori K."/>
        </authorList>
    </citation>
    <scope>NUCLEOTIDE SEQUENCE [LARGE SCALE GENOMIC DNA]</scope>
    <source>
        <strain evidence="3 4">CICC 11035S</strain>
    </source>
</reference>
<feature type="domain" description="TtsA-like Glycoside hydrolase family 108" evidence="1">
    <location>
        <begin position="25"/>
        <end position="123"/>
    </location>
</feature>
<accession>A0ABV6SAZ1</accession>
<keyword evidence="4" id="KW-1185">Reference proteome</keyword>
<dbReference type="InterPro" id="IPR018247">
    <property type="entry name" value="EF_Hand_1_Ca_BS"/>
</dbReference>
<organism evidence="3 4">
    <name type="scientific">Novosphingobium clariflavum</name>
    <dbReference type="NCBI Taxonomy" id="2029884"/>
    <lineage>
        <taxon>Bacteria</taxon>
        <taxon>Pseudomonadati</taxon>
        <taxon>Pseudomonadota</taxon>
        <taxon>Alphaproteobacteria</taxon>
        <taxon>Sphingomonadales</taxon>
        <taxon>Sphingomonadaceae</taxon>
        <taxon>Novosphingobium</taxon>
    </lineage>
</organism>